<dbReference type="Proteomes" id="UP000297454">
    <property type="component" value="Unassembled WGS sequence"/>
</dbReference>
<feature type="domain" description="Cas12a PI" evidence="9">
    <location>
        <begin position="660"/>
        <end position="740"/>
    </location>
</feature>
<keyword evidence="11" id="KW-1185">Reference proteome</keyword>
<feature type="active site" description="For DNase activity of RuvC domain" evidence="1">
    <location>
        <position position="930"/>
    </location>
</feature>
<feature type="active site" description="For pre-crRNA processing" evidence="1">
    <location>
        <position position="883"/>
    </location>
</feature>
<feature type="site" description="Binds Target strand DNA" evidence="3">
    <location>
        <position position="622"/>
    </location>
</feature>
<feature type="region of interest" description="Binds crRNA in crRNA-target DNA heteroduplex" evidence="2">
    <location>
        <begin position="502"/>
        <end position="505"/>
    </location>
</feature>
<evidence type="ECO:0000256" key="4">
    <source>
        <dbReference type="SAM" id="Coils"/>
    </source>
</evidence>
<evidence type="ECO:0000259" key="6">
    <source>
        <dbReference type="Pfam" id="PF18510"/>
    </source>
</evidence>
<dbReference type="NCBIfam" id="TIGR04330">
    <property type="entry name" value="cas_Cpf1"/>
    <property type="match status" value="1"/>
</dbReference>
<evidence type="ECO:0000259" key="9">
    <source>
        <dbReference type="Pfam" id="PF22222"/>
    </source>
</evidence>
<dbReference type="InterPro" id="IPR040852">
    <property type="entry name" value="RuvC_1"/>
</dbReference>
<feature type="active site" description="For pre-crRNA processing" evidence="1">
    <location>
        <position position="821"/>
    </location>
</feature>
<dbReference type="InterPro" id="IPR053993">
    <property type="entry name" value="Cas12a_PI"/>
</dbReference>
<feature type="site" description="Binds crRNA alone and in crRNA-target DNA heteroduplex" evidence="3">
    <location>
        <position position="25"/>
    </location>
</feature>
<dbReference type="InterPro" id="IPR040787">
    <property type="entry name" value="Cas12a_REC1"/>
</dbReference>
<feature type="region of interest" description="Binds crRNA" evidence="2">
    <location>
        <begin position="781"/>
        <end position="782"/>
    </location>
</feature>
<proteinExistence type="predicted"/>
<feature type="domain" description="Cas12a REC2" evidence="8">
    <location>
        <begin position="338"/>
        <end position="545"/>
    </location>
</feature>
<dbReference type="Pfam" id="PF18516">
    <property type="entry name" value="RuvC_1"/>
    <property type="match status" value="1"/>
</dbReference>
<feature type="domain" description="Cas12a REC1" evidence="5">
    <location>
        <begin position="58"/>
        <end position="322"/>
    </location>
</feature>
<feature type="domain" description="Cas12a nuclease" evidence="6">
    <location>
        <begin position="1107"/>
        <end position="1270"/>
    </location>
</feature>
<feature type="site" description="Binds DNA protospacer adjacent motif (PAM)" evidence="3">
    <location>
        <position position="571"/>
    </location>
</feature>
<organism evidence="10 11">
    <name type="scientific">Helcococcus ovis</name>
    <dbReference type="NCBI Taxonomy" id="72026"/>
    <lineage>
        <taxon>Bacteria</taxon>
        <taxon>Bacillati</taxon>
        <taxon>Bacillota</taxon>
        <taxon>Tissierellia</taxon>
        <taxon>Tissierellales</taxon>
        <taxon>Peptoniphilaceae</taxon>
        <taxon>Helcococcus</taxon>
    </lineage>
</organism>
<protein>
    <submittedName>
        <fullName evidence="10">Type V CRISPR-associated protein Cpf1</fullName>
    </submittedName>
</protein>
<evidence type="ECO:0000313" key="10">
    <source>
        <dbReference type="EMBL" id="TFF65964.1"/>
    </source>
</evidence>
<dbReference type="Pfam" id="PF18501">
    <property type="entry name" value="REC1"/>
    <property type="match status" value="1"/>
</dbReference>
<feature type="region of interest" description="Binds crRNA in crRNA-target DNA heteroduplex" evidence="2">
    <location>
        <begin position="320"/>
        <end position="323"/>
    </location>
</feature>
<evidence type="ECO:0000259" key="5">
    <source>
        <dbReference type="Pfam" id="PF18501"/>
    </source>
</evidence>
<feature type="domain" description="Cas12a RuvC nuclease" evidence="7">
    <location>
        <begin position="906"/>
        <end position="1323"/>
    </location>
</feature>
<feature type="site" description="Binds DNA in crRNA-target DNA heteroduplex" evidence="3">
    <location>
        <position position="328"/>
    </location>
</feature>
<feature type="region of interest" description="Binds crRNA" evidence="2">
    <location>
        <begin position="769"/>
        <end position="772"/>
    </location>
</feature>
<feature type="coiled-coil region" evidence="4">
    <location>
        <begin position="218"/>
        <end position="245"/>
    </location>
</feature>
<evidence type="ECO:0000256" key="2">
    <source>
        <dbReference type="PIRSR" id="PIRSR627620-2"/>
    </source>
</evidence>
<evidence type="ECO:0000313" key="11">
    <source>
        <dbReference type="Proteomes" id="UP000297454"/>
    </source>
</evidence>
<dbReference type="Pfam" id="PF22222">
    <property type="entry name" value="Cpf1_PI-like"/>
    <property type="match status" value="1"/>
</dbReference>
<dbReference type="Pfam" id="PF18510">
    <property type="entry name" value="NUC"/>
    <property type="match status" value="1"/>
</dbReference>
<feature type="region of interest" description="Binds crRNA alone and in crRNA-target DNA heteroduplex" evidence="2">
    <location>
        <begin position="56"/>
        <end position="60"/>
    </location>
</feature>
<sequence>MLNKIIKEKIMSFERLTNIASISKTLRFRLKPVGKTLENLEKLGKLDKDFERNNFYPILKNIADDYYRQYIRNRLTDLNLDWIKLYYAHELLNSTDKESKKNLTTIQSEYRKILLNILSGELDKNGEKFSKDIVKKNKELYGKLFKKEFILEILPKFVETTNIYNKEYFNGINLYNKFTTRLSNFWEARKNIFTDKDIATGIPFRVVNENFVYFYKNIQVFNKNIKYLEDKLDNLEKNLKSEGIMSIDKSIKDFFNPNGFNYVITQKGIDTYQAIRGGFTKENGEKVQGINEILNLTQQKLRRNPYTKNIKLGVLTKLRKQILEYSESTSFLIDQIEDDNDLVDRINKFNVSFFESTEVSPSIFVQLENLYNSLRTANSEDIYIDARNTQKFSQMLFGQWDVIRRGYSLKITEGTKEEKKKYKKYIELDETSKAKGYLTLMEIQELVSSVEGYEEIDVFNVLLEKFKINIIERLKVETPIYGSPMKLEAIKEYLEKHLEEYHKWKLLLINNDELDLDEAFYPLLNEVISDYNIIQLYNLTRNYLTRKYSDKEKIKINFDFPTLADGWSESKISDNRSIILRKDGNYYLGILEDNKLLDNNITNFLENCYEIMKYNLFPDAAKMIPKCSISKKEVKNHFENGEDKSIYLSNQFVGRLEISKELYELQNNLVDGKKKYQIDYLRNTDDKVGYRNALNQWITFCKKFLNKYQGTQDFDYSKLKEAKYYDKLDQFYADVDSYGYSLDFDTINEDLVNKAVEDGKLLLFQIYNKDFSPESKGKKNLHTLYWLSMFSDENLKARKLKLNGQAEIFYRKKLEKKPIIHKEGSILLNKIDKDGNTIPENIYHECYRYLNKKIGRKDLSDKAITLFNKDVLNYKEARFDIIKDRRYSESQFFFHVPITFNWDLKSNQNVNSIVQNMIKDREIKHIIGIDRGERHLLYYSVIDLEGNIVEQGSLNTLNQNRFDNSIVEVDYQDKLRTREEDRDRARKNWTNINKIKELKDGYLSHVVHKLSKLIIDYEAIVILENLNQGFKRGRFKVERQVYQKFELALMNKLSALSFKETYDEGKNLEPSGILNPIQACYPVDSYQDLQGQNGIVFYLPAAYTSVIDPVTGFTNLFRLNSINTTKYEEFIKGFKNIYFDNEDLDFKFIFDYKNFEKFNFVSFKNKKSKKWIVSTRGERISYNSKKKEYFYVKPTEILKNKLIELGINFEDKDKDIISLIDKINDSKKIKLLKVVFDAFKYSVQLRNHDNIQDYIISPVADENGNYYNSNDVAIKNLKLPDNGDANGAFNIARKGLLLIERISNSDDSKVDLKIKNEDWIDFIIS</sequence>
<evidence type="ECO:0000259" key="7">
    <source>
        <dbReference type="Pfam" id="PF18516"/>
    </source>
</evidence>
<feature type="active site" description="For DNase activity of RuvC domain" evidence="1">
    <location>
        <position position="1024"/>
    </location>
</feature>
<dbReference type="InterPro" id="IPR027620">
    <property type="entry name" value="Cas12a"/>
</dbReference>
<evidence type="ECO:0000259" key="8">
    <source>
        <dbReference type="Pfam" id="PF21918"/>
    </source>
</evidence>
<dbReference type="InterPro" id="IPR054116">
    <property type="entry name" value="Cas12a_REC2"/>
</dbReference>
<feature type="active site" description="For DNase activity of RuvC domain" evidence="1">
    <location>
        <position position="1284"/>
    </location>
</feature>
<feature type="region of interest" description="Binds DNA in crRNA-target DNA heteroduplex" evidence="2">
    <location>
        <begin position="291"/>
        <end position="295"/>
    </location>
</feature>
<feature type="site" description="Binds Target strand DNA; via amide nitrogen" evidence="3">
    <location>
        <position position="804"/>
    </location>
</feature>
<name>A0A4R9C145_9FIRM</name>
<reference evidence="10 11" key="1">
    <citation type="submission" date="2019-01" db="EMBL/GenBank/DDBJ databases">
        <title>Draft Genome Sequences of Helcococcus ovis Strains Isolated from the Uterus and Vagina of Dairy Cows with Metritis.</title>
        <authorList>
            <person name="Cunha F."/>
            <person name="Jeon S.J."/>
            <person name="Kutzer P."/>
            <person name="Galvao K.N."/>
        </authorList>
    </citation>
    <scope>NUCLEOTIDE SEQUENCE [LARGE SCALE GENOMIC DNA]</scope>
    <source>
        <strain evidence="10 11">KG-37</strain>
    </source>
</reference>
<accession>A0A4R9C145</accession>
<comment type="caution">
    <text evidence="10">The sequence shown here is derived from an EMBL/GenBank/DDBJ whole genome shotgun (WGS) entry which is preliminary data.</text>
</comment>
<dbReference type="Pfam" id="PF21918">
    <property type="entry name" value="cas_Cpf1_2nd"/>
    <property type="match status" value="1"/>
</dbReference>
<feature type="region of interest" description="Binds crRNA alone and in crRNA-target DNA heteroduplex" evidence="2">
    <location>
        <begin position="185"/>
        <end position="189"/>
    </location>
</feature>
<feature type="site" description="Binds PAM" evidence="3">
    <location>
        <position position="626"/>
    </location>
</feature>
<evidence type="ECO:0000256" key="3">
    <source>
        <dbReference type="PIRSR" id="PIRSR627620-3"/>
    </source>
</evidence>
<dbReference type="InterPro" id="IPR040882">
    <property type="entry name" value="Cas12a_NUC"/>
</dbReference>
<feature type="site" description="Binds crRNA" evidence="3">
    <location>
        <position position="811"/>
    </location>
</feature>
<gene>
    <name evidence="10" type="ORF">EQF91_04850</name>
</gene>
<dbReference type="EMBL" id="SCFR01000014">
    <property type="protein sequence ID" value="TFF65964.1"/>
    <property type="molecule type" value="Genomic_DNA"/>
</dbReference>
<keyword evidence="4" id="KW-0175">Coiled coil</keyword>
<feature type="active site" description="For pre-crRNA processing" evidence="1">
    <location>
        <position position="830"/>
    </location>
</feature>
<evidence type="ECO:0000256" key="1">
    <source>
        <dbReference type="PIRSR" id="PIRSR627620-1"/>
    </source>
</evidence>
<feature type="site" description="Binds DNA in crRNA-target DNA heteroduplex" evidence="3">
    <location>
        <position position="547"/>
    </location>
</feature>